<evidence type="ECO:0000256" key="1">
    <source>
        <dbReference type="SAM" id="Phobius"/>
    </source>
</evidence>
<keyword evidence="1" id="KW-0472">Membrane</keyword>
<protein>
    <submittedName>
        <fullName evidence="2">Uncharacterized protein</fullName>
    </submittedName>
</protein>
<dbReference type="EMBL" id="JBHMEI010000013">
    <property type="protein sequence ID" value="MFB9202746.1"/>
    <property type="molecule type" value="Genomic_DNA"/>
</dbReference>
<name>A0ABV5IDX6_9ACTN</name>
<evidence type="ECO:0000313" key="3">
    <source>
        <dbReference type="Proteomes" id="UP001589647"/>
    </source>
</evidence>
<proteinExistence type="predicted"/>
<gene>
    <name evidence="2" type="ORF">ACFFV7_16230</name>
</gene>
<keyword evidence="1" id="KW-1133">Transmembrane helix</keyword>
<dbReference type="RefSeq" id="WP_185844957.1">
    <property type="nucleotide sequence ID" value="NZ_BMRC01000002.1"/>
</dbReference>
<sequence>MDALTIIALLALLAGILVALTQKVWPVALLCGGLFLSVLADAGLIIR</sequence>
<accession>A0ABV5IDX6</accession>
<feature type="transmembrane region" description="Helical" evidence="1">
    <location>
        <begin position="29"/>
        <end position="46"/>
    </location>
</feature>
<dbReference type="Proteomes" id="UP001589647">
    <property type="component" value="Unassembled WGS sequence"/>
</dbReference>
<comment type="caution">
    <text evidence="2">The sequence shown here is derived from an EMBL/GenBank/DDBJ whole genome shotgun (WGS) entry which is preliminary data.</text>
</comment>
<keyword evidence="3" id="KW-1185">Reference proteome</keyword>
<keyword evidence="1" id="KW-0812">Transmembrane</keyword>
<reference evidence="2 3" key="1">
    <citation type="submission" date="2024-09" db="EMBL/GenBank/DDBJ databases">
        <authorList>
            <person name="Sun Q."/>
            <person name="Mori K."/>
        </authorList>
    </citation>
    <scope>NUCLEOTIDE SEQUENCE [LARGE SCALE GENOMIC DNA]</scope>
    <source>
        <strain evidence="2 3">CCM 3426</strain>
    </source>
</reference>
<organism evidence="2 3">
    <name type="scientific">Nonomuraea spiralis</name>
    <dbReference type="NCBI Taxonomy" id="46182"/>
    <lineage>
        <taxon>Bacteria</taxon>
        <taxon>Bacillati</taxon>
        <taxon>Actinomycetota</taxon>
        <taxon>Actinomycetes</taxon>
        <taxon>Streptosporangiales</taxon>
        <taxon>Streptosporangiaceae</taxon>
        <taxon>Nonomuraea</taxon>
    </lineage>
</organism>
<evidence type="ECO:0000313" key="2">
    <source>
        <dbReference type="EMBL" id="MFB9202746.1"/>
    </source>
</evidence>